<evidence type="ECO:0000256" key="4">
    <source>
        <dbReference type="SAM" id="SignalP"/>
    </source>
</evidence>
<gene>
    <name evidence="5" type="ORF">PTSG_10810</name>
</gene>
<evidence type="ECO:0000313" key="6">
    <source>
        <dbReference type="Proteomes" id="UP000007799"/>
    </source>
</evidence>
<dbReference type="InterPro" id="IPR051648">
    <property type="entry name" value="CWI-Assembly_Regulator"/>
</dbReference>
<keyword evidence="2 4" id="KW-0732">Signal</keyword>
<dbReference type="InterPro" id="IPR032675">
    <property type="entry name" value="LRR_dom_sf"/>
</dbReference>
<organism evidence="6">
    <name type="scientific">Salpingoeca rosetta (strain ATCC 50818 / BSB-021)</name>
    <dbReference type="NCBI Taxonomy" id="946362"/>
    <lineage>
        <taxon>Eukaryota</taxon>
        <taxon>Choanoflagellata</taxon>
        <taxon>Craspedida</taxon>
        <taxon>Salpingoecidae</taxon>
        <taxon>Salpingoeca</taxon>
    </lineage>
</organism>
<evidence type="ECO:0000313" key="5">
    <source>
        <dbReference type="EMBL" id="EGD79827.1"/>
    </source>
</evidence>
<dbReference type="SUPFAM" id="SSF52058">
    <property type="entry name" value="L domain-like"/>
    <property type="match status" value="1"/>
</dbReference>
<accession>F2UPZ7</accession>
<dbReference type="Gene3D" id="3.80.10.10">
    <property type="entry name" value="Ribonuclease Inhibitor"/>
    <property type="match status" value="1"/>
</dbReference>
<dbReference type="PANTHER" id="PTHR31018">
    <property type="entry name" value="SPORULATION-SPECIFIC PROTEIN-RELATED"/>
    <property type="match status" value="1"/>
</dbReference>
<name>F2UPZ7_SALR5</name>
<keyword evidence="3" id="KW-0325">Glycoprotein</keyword>
<evidence type="ECO:0000256" key="3">
    <source>
        <dbReference type="ARBA" id="ARBA00023180"/>
    </source>
</evidence>
<dbReference type="InParanoid" id="F2UPZ7"/>
<keyword evidence="6" id="KW-1185">Reference proteome</keyword>
<dbReference type="RefSeq" id="XP_004988775.1">
    <property type="nucleotide sequence ID" value="XM_004988718.1"/>
</dbReference>
<dbReference type="EMBL" id="GL832988">
    <property type="protein sequence ID" value="EGD79827.1"/>
    <property type="molecule type" value="Genomic_DNA"/>
</dbReference>
<dbReference type="OrthoDB" id="536881at2759"/>
<evidence type="ECO:0008006" key="7">
    <source>
        <dbReference type="Google" id="ProtNLM"/>
    </source>
</evidence>
<sequence>MMRQQRQRLLQQDRCLLLPCVLLMLLCTTNPAVAADAGQGGSGPTRPRIVTDDGNNLRIESARSIFLEPHWNGTVYLGDIDLISTMREQQVRMRALEALVAPPSVVCQGNRVEHLNCDSQASRDAVLGIGACEAETVVHCCCDAFYQLTHVSGAVYIDPNAKTVSFGNMVSIGGGILSSRGSFTSIEFGALQEIPGPLILSSDALQTLNLGSVSRVSTVSLLHRNLTSLNLGELSRVDGQFLLNSVALESVDLGKLQAVGSDLTLHSDAMLSINFSQLVSVGGSLRVSRNKLQSLHLPLTMNAIGLDLDASENYLSSIDFGSLTSVGRNVDLAKNALTAVHFNSLTSIGGHLDLANNAITQLALTQSLSIGGGLFLKGNPLSALDCSDINVECVDIDDGVMTTNCPGSCFLTLE</sequence>
<dbReference type="AlphaFoldDB" id="F2UPZ7"/>
<comment type="subcellular location">
    <subcellularLocation>
        <location evidence="1">Cell envelope</location>
    </subcellularLocation>
</comment>
<proteinExistence type="predicted"/>
<dbReference type="KEGG" id="sre:PTSG_10810"/>
<evidence type="ECO:0000256" key="1">
    <source>
        <dbReference type="ARBA" id="ARBA00004196"/>
    </source>
</evidence>
<feature type="signal peptide" evidence="4">
    <location>
        <begin position="1"/>
        <end position="34"/>
    </location>
</feature>
<reference evidence="5" key="1">
    <citation type="submission" date="2009-08" db="EMBL/GenBank/DDBJ databases">
        <title>Annotation of Salpingoeca rosetta.</title>
        <authorList>
            <consortium name="The Broad Institute Genome Sequencing Platform"/>
            <person name="Russ C."/>
            <person name="Cuomo C."/>
            <person name="Burger G."/>
            <person name="Gray M.W."/>
            <person name="Holland P.W.H."/>
            <person name="King N."/>
            <person name="Lang F.B.F."/>
            <person name="Roger A.J."/>
            <person name="Ruiz-Trillo I."/>
            <person name="Young S.K."/>
            <person name="Zeng Q."/>
            <person name="Gargeya S."/>
            <person name="Alvarado L."/>
            <person name="Berlin A."/>
            <person name="Chapman S.B."/>
            <person name="Chen Z."/>
            <person name="Freedman E."/>
            <person name="Gellesch M."/>
            <person name="Goldberg J."/>
            <person name="Griggs A."/>
            <person name="Gujja S."/>
            <person name="Heilman E."/>
            <person name="Heiman D."/>
            <person name="Howarth C."/>
            <person name="Mehta T."/>
            <person name="Neiman D."/>
            <person name="Pearson M."/>
            <person name="Roberts A."/>
            <person name="Saif S."/>
            <person name="Shea T."/>
            <person name="Shenoy N."/>
            <person name="Sisk P."/>
            <person name="Stolte C."/>
            <person name="Sykes S."/>
            <person name="White J."/>
            <person name="Yandava C."/>
            <person name="Haas B."/>
            <person name="Nusbaum C."/>
            <person name="Birren B."/>
        </authorList>
    </citation>
    <scope>NUCLEOTIDE SEQUENCE [LARGE SCALE GENOMIC DNA]</scope>
    <source>
        <strain evidence="5">ATCC 50818</strain>
    </source>
</reference>
<protein>
    <recommendedName>
        <fullName evidence="7">Receptor L-domain domain-containing protein</fullName>
    </recommendedName>
</protein>
<evidence type="ECO:0000256" key="2">
    <source>
        <dbReference type="ARBA" id="ARBA00022729"/>
    </source>
</evidence>
<dbReference type="Proteomes" id="UP000007799">
    <property type="component" value="Unassembled WGS sequence"/>
</dbReference>
<feature type="chain" id="PRO_5003287806" description="Receptor L-domain domain-containing protein" evidence="4">
    <location>
        <begin position="35"/>
        <end position="414"/>
    </location>
</feature>
<dbReference type="PANTHER" id="PTHR31018:SF3">
    <property type="entry name" value="RECEPTOR PROTEIN-TYROSINE KINASE"/>
    <property type="match status" value="1"/>
</dbReference>
<dbReference type="GeneID" id="16069314"/>